<feature type="compositionally biased region" description="Low complexity" evidence="2">
    <location>
        <begin position="191"/>
        <end position="205"/>
    </location>
</feature>
<dbReference type="OrthoDB" id="21513at2759"/>
<evidence type="ECO:0000313" key="3">
    <source>
        <dbReference type="EMBL" id="GJE96448.1"/>
    </source>
</evidence>
<evidence type="ECO:0000256" key="1">
    <source>
        <dbReference type="SAM" id="Coils"/>
    </source>
</evidence>
<reference evidence="3 4" key="1">
    <citation type="submission" date="2021-08" db="EMBL/GenBank/DDBJ databases">
        <title>Draft Genome Sequence of Phanerochaete sordida strain YK-624.</title>
        <authorList>
            <person name="Mori T."/>
            <person name="Dohra H."/>
            <person name="Suzuki T."/>
            <person name="Kawagishi H."/>
            <person name="Hirai H."/>
        </authorList>
    </citation>
    <scope>NUCLEOTIDE SEQUENCE [LARGE SCALE GENOMIC DNA]</scope>
    <source>
        <strain evidence="3 4">YK-624</strain>
    </source>
</reference>
<dbReference type="GO" id="GO:0006368">
    <property type="term" value="P:transcription elongation by RNA polymerase II"/>
    <property type="evidence" value="ECO:0007669"/>
    <property type="project" value="InterPro"/>
</dbReference>
<feature type="compositionally biased region" description="Polar residues" evidence="2">
    <location>
        <begin position="305"/>
        <end position="317"/>
    </location>
</feature>
<dbReference type="GO" id="GO:0070449">
    <property type="term" value="C:elongin complex"/>
    <property type="evidence" value="ECO:0007669"/>
    <property type="project" value="InterPro"/>
</dbReference>
<keyword evidence="1" id="KW-0175">Coiled coil</keyword>
<proteinExistence type="predicted"/>
<dbReference type="AlphaFoldDB" id="A0A9P3LIR3"/>
<name>A0A9P3LIR3_9APHY</name>
<dbReference type="InterPro" id="IPR010684">
    <property type="entry name" value="RNA_pol_II_trans_fac_SIII_A"/>
</dbReference>
<comment type="caution">
    <text evidence="3">The sequence shown here is derived from an EMBL/GenBank/DDBJ whole genome shotgun (WGS) entry which is preliminary data.</text>
</comment>
<feature type="coiled-coil region" evidence="1">
    <location>
        <begin position="103"/>
        <end position="130"/>
    </location>
</feature>
<keyword evidence="4" id="KW-1185">Reference proteome</keyword>
<protein>
    <submittedName>
        <fullName evidence="3">RNA polymerase II transcription factor SIII subunit A-domain-containing protein</fullName>
    </submittedName>
</protein>
<dbReference type="EMBL" id="BPQB01000059">
    <property type="protein sequence ID" value="GJE96448.1"/>
    <property type="molecule type" value="Genomic_DNA"/>
</dbReference>
<evidence type="ECO:0000256" key="2">
    <source>
        <dbReference type="SAM" id="MobiDB-lite"/>
    </source>
</evidence>
<sequence>MSSSRRLPSLVQLCQRVASNHVENICSLGDEAAFELVAPILQNCSAEALLRFEQATPSLEGHTSGLWKALCFRTYPLPAERRNIDSEPDSWRDEFFVLRDLEAKRLEAVGSKLRMQREELEQRKKDSQIKITDKVPPMKRYRGSWGQPQAPRTLLQKARADAVKKHKGVYGARMLPAMPAAKTFRTLSNNTTTKPPTAAASPAGPLAGKVGTRVTVAAVSKPTPPATSAGQNMSSTPVSSSPARPVPTRTSSTTVPPASSPPSTPRPPQGSPPPIASPSGALKVPVARKNPMASLFMPKHRAYSQLPTHSSSMRSRA</sequence>
<dbReference type="Gene3D" id="6.10.250.3180">
    <property type="match status" value="1"/>
</dbReference>
<accession>A0A9P3LIR3</accession>
<dbReference type="PANTHER" id="PTHR15141:SF76">
    <property type="entry name" value="TRANSCRIPTION ELONGATION FACTOR B POLYPEPTIDE 3"/>
    <property type="match status" value="1"/>
</dbReference>
<feature type="region of interest" description="Disordered" evidence="2">
    <location>
        <begin position="187"/>
        <end position="207"/>
    </location>
</feature>
<dbReference type="Proteomes" id="UP000703269">
    <property type="component" value="Unassembled WGS sequence"/>
</dbReference>
<organism evidence="3 4">
    <name type="scientific">Phanerochaete sordida</name>
    <dbReference type="NCBI Taxonomy" id="48140"/>
    <lineage>
        <taxon>Eukaryota</taxon>
        <taxon>Fungi</taxon>
        <taxon>Dikarya</taxon>
        <taxon>Basidiomycota</taxon>
        <taxon>Agaricomycotina</taxon>
        <taxon>Agaricomycetes</taxon>
        <taxon>Polyporales</taxon>
        <taxon>Phanerochaetaceae</taxon>
        <taxon>Phanerochaete</taxon>
    </lineage>
</organism>
<dbReference type="Pfam" id="PF06881">
    <property type="entry name" value="Elongin_A"/>
    <property type="match status" value="1"/>
</dbReference>
<feature type="region of interest" description="Disordered" evidence="2">
    <location>
        <begin position="221"/>
        <end position="317"/>
    </location>
</feature>
<feature type="compositionally biased region" description="Low complexity" evidence="2">
    <location>
        <begin position="234"/>
        <end position="257"/>
    </location>
</feature>
<gene>
    <name evidence="3" type="ORF">PsYK624_126450</name>
</gene>
<dbReference type="PANTHER" id="PTHR15141">
    <property type="entry name" value="TRANSCRIPTION ELONGATION FACTOR B POLYPEPTIDE 3"/>
    <property type="match status" value="1"/>
</dbReference>
<feature type="compositionally biased region" description="Pro residues" evidence="2">
    <location>
        <begin position="258"/>
        <end position="276"/>
    </location>
</feature>
<evidence type="ECO:0000313" key="4">
    <source>
        <dbReference type="Proteomes" id="UP000703269"/>
    </source>
</evidence>
<dbReference type="InterPro" id="IPR051870">
    <property type="entry name" value="Elongin-A_domain"/>
</dbReference>